<accession>U2CHQ6</accession>
<evidence type="ECO:0000313" key="1">
    <source>
        <dbReference type="EMBL" id="ERI84075.1"/>
    </source>
</evidence>
<dbReference type="Proteomes" id="UP000016496">
    <property type="component" value="Unassembled WGS sequence"/>
</dbReference>
<protein>
    <submittedName>
        <fullName evidence="1">Uncharacterized protein</fullName>
    </submittedName>
</protein>
<dbReference type="PATRIC" id="fig|1321819.3.peg.2320"/>
<organism evidence="1 2">
    <name type="scientific">Bacteroides pyogenes F0041</name>
    <dbReference type="NCBI Taxonomy" id="1321819"/>
    <lineage>
        <taxon>Bacteria</taxon>
        <taxon>Pseudomonadati</taxon>
        <taxon>Bacteroidota</taxon>
        <taxon>Bacteroidia</taxon>
        <taxon>Bacteroidales</taxon>
        <taxon>Bacteroidaceae</taxon>
        <taxon>Bacteroides</taxon>
    </lineage>
</organism>
<dbReference type="EMBL" id="AWSV01000135">
    <property type="protein sequence ID" value="ERI84075.1"/>
    <property type="molecule type" value="Genomic_DNA"/>
</dbReference>
<dbReference type="OrthoDB" id="1094582at2"/>
<name>U2CHQ6_9BACE</name>
<dbReference type="HOGENOM" id="CLU_1764369_0_0_10"/>
<proteinExistence type="predicted"/>
<comment type="caution">
    <text evidence="1">The sequence shown here is derived from an EMBL/GenBank/DDBJ whole genome shotgun (WGS) entry which is preliminary data.</text>
</comment>
<sequence>MANMEVIALRGEPNCGKTETLNLVYKLLLDEGWQQVKDSYQDLCNRDFLDVLKKGNKILGIVTQGDYAIGDYSVKKHLKTLDEKDCDIAVCACTIGRHKRKIQNAIDSYPKHHYIDKKMCENEILKKDDLEKAMEIIALLKSIIAVE</sequence>
<reference evidence="1 2" key="1">
    <citation type="submission" date="2013-08" db="EMBL/GenBank/DDBJ databases">
        <authorList>
            <person name="Weinstock G."/>
            <person name="Sodergren E."/>
            <person name="Wylie T."/>
            <person name="Fulton L."/>
            <person name="Fulton R."/>
            <person name="Fronick C."/>
            <person name="O'Laughlin M."/>
            <person name="Godfrey J."/>
            <person name="Miner T."/>
            <person name="Herter B."/>
            <person name="Appelbaum E."/>
            <person name="Cordes M."/>
            <person name="Lek S."/>
            <person name="Wollam A."/>
            <person name="Pepin K.H."/>
            <person name="Palsikar V.B."/>
            <person name="Mitreva M."/>
            <person name="Wilson R.K."/>
        </authorList>
    </citation>
    <scope>NUCLEOTIDE SEQUENCE [LARGE SCALE GENOMIC DNA]</scope>
    <source>
        <strain evidence="1 2">F0041</strain>
    </source>
</reference>
<dbReference type="RefSeq" id="WP_021646059.1">
    <property type="nucleotide sequence ID" value="NZ_KE993133.1"/>
</dbReference>
<dbReference type="AlphaFoldDB" id="U2CHQ6"/>
<gene>
    <name evidence="1" type="ORF">HMPREF1981_02513</name>
</gene>
<evidence type="ECO:0000313" key="2">
    <source>
        <dbReference type="Proteomes" id="UP000016496"/>
    </source>
</evidence>